<comment type="similarity">
    <text evidence="2">Belongs to the cyclin family.</text>
</comment>
<reference evidence="5" key="2">
    <citation type="submission" date="2025-09" db="UniProtKB">
        <authorList>
            <consortium name="Ensembl"/>
        </authorList>
    </citation>
    <scope>IDENTIFICATION</scope>
</reference>
<evidence type="ECO:0000256" key="3">
    <source>
        <dbReference type="SAM" id="MobiDB-lite"/>
    </source>
</evidence>
<dbReference type="Gene3D" id="1.10.472.10">
    <property type="entry name" value="Cyclin-like"/>
    <property type="match status" value="2"/>
</dbReference>
<accession>A0A3Q4BCF4</accession>
<dbReference type="InterPro" id="IPR006671">
    <property type="entry name" value="Cyclin_N"/>
</dbReference>
<organism evidence="5 6">
    <name type="scientific">Mola mola</name>
    <name type="common">Ocean sunfish</name>
    <name type="synonym">Tetraodon mola</name>
    <dbReference type="NCBI Taxonomy" id="94237"/>
    <lineage>
        <taxon>Eukaryota</taxon>
        <taxon>Metazoa</taxon>
        <taxon>Chordata</taxon>
        <taxon>Craniata</taxon>
        <taxon>Vertebrata</taxon>
        <taxon>Euteleostomi</taxon>
        <taxon>Actinopterygii</taxon>
        <taxon>Neopterygii</taxon>
        <taxon>Teleostei</taxon>
        <taxon>Neoteleostei</taxon>
        <taxon>Acanthomorphata</taxon>
        <taxon>Eupercaria</taxon>
        <taxon>Tetraodontiformes</taxon>
        <taxon>Molidae</taxon>
        <taxon>Mola</taxon>
    </lineage>
</organism>
<reference evidence="5" key="1">
    <citation type="submission" date="2025-08" db="UniProtKB">
        <authorList>
            <consortium name="Ensembl"/>
        </authorList>
    </citation>
    <scope>IDENTIFICATION</scope>
</reference>
<dbReference type="Ensembl" id="ENSMMOT00000016604.1">
    <property type="protein sequence ID" value="ENSMMOP00000016330.1"/>
    <property type="gene ID" value="ENSMMOG00000012398.1"/>
</dbReference>
<dbReference type="STRING" id="94237.ENSMMOP00000016330"/>
<evidence type="ECO:0000256" key="1">
    <source>
        <dbReference type="ARBA" id="ARBA00003222"/>
    </source>
</evidence>
<feature type="compositionally biased region" description="Basic and acidic residues" evidence="3">
    <location>
        <begin position="251"/>
        <end position="265"/>
    </location>
</feature>
<comment type="function">
    <text evidence="1">Essential for the control of the cell cycle at the G2/M (mitosis) transition.</text>
</comment>
<name>A0A3Q4BCF4_MOLML</name>
<dbReference type="SMART" id="SM00385">
    <property type="entry name" value="CYCLIN"/>
    <property type="match status" value="1"/>
</dbReference>
<evidence type="ECO:0000259" key="4">
    <source>
        <dbReference type="SMART" id="SM00385"/>
    </source>
</evidence>
<protein>
    <recommendedName>
        <fullName evidence="4">Cyclin-like domain-containing protein</fullName>
    </recommendedName>
</protein>
<evidence type="ECO:0000256" key="2">
    <source>
        <dbReference type="RuleBase" id="RU000383"/>
    </source>
</evidence>
<dbReference type="Proteomes" id="UP000261620">
    <property type="component" value="Unplaced"/>
</dbReference>
<sequence>MEDEQGQEQGWAKLRAPWDPNVSGRRVIQRLLRAEEQVPGGPGAVCCQRGCDEAVFPLSVSLLDRFLAASLSPPVSPHCLAAGCILIASKLTEGDGVTAEALCAAAGCSFLPSSLREMERLILATLRWDTAAVTPQDFLPHFLASLEERGGAAGGGGSEGAPPSLVAAASLDCALRGLGAEAPGQLAELCQAEPVSDPAAPRPVGLIPFLSGVRRLLRVACVAGGAAVLQRDDRTRPPTAAGERPPAGAHAEGRGAGAREARDTH</sequence>
<evidence type="ECO:0000313" key="5">
    <source>
        <dbReference type="Ensembl" id="ENSMMOP00000016330.1"/>
    </source>
</evidence>
<dbReference type="InterPro" id="IPR036915">
    <property type="entry name" value="Cyclin-like_sf"/>
</dbReference>
<dbReference type="PANTHER" id="PTHR10177">
    <property type="entry name" value="CYCLINS"/>
    <property type="match status" value="1"/>
</dbReference>
<dbReference type="Pfam" id="PF00134">
    <property type="entry name" value="Cyclin_N"/>
    <property type="match status" value="1"/>
</dbReference>
<dbReference type="InterPro" id="IPR013763">
    <property type="entry name" value="Cyclin-like_dom"/>
</dbReference>
<evidence type="ECO:0000313" key="6">
    <source>
        <dbReference type="Proteomes" id="UP000261620"/>
    </source>
</evidence>
<feature type="domain" description="Cyclin-like" evidence="4">
    <location>
        <begin position="26"/>
        <end position="124"/>
    </location>
</feature>
<keyword evidence="2" id="KW-0195">Cyclin</keyword>
<feature type="region of interest" description="Disordered" evidence="3">
    <location>
        <begin position="232"/>
        <end position="265"/>
    </location>
</feature>
<dbReference type="InterPro" id="IPR039361">
    <property type="entry name" value="Cyclin"/>
</dbReference>
<keyword evidence="6" id="KW-1185">Reference proteome</keyword>
<dbReference type="AlphaFoldDB" id="A0A3Q4BCF4"/>
<dbReference type="SUPFAM" id="SSF47954">
    <property type="entry name" value="Cyclin-like"/>
    <property type="match status" value="1"/>
</dbReference>
<proteinExistence type="inferred from homology"/>